<accession>A0A4Y2M0K3</accession>
<evidence type="ECO:0000313" key="1">
    <source>
        <dbReference type="EMBL" id="GBN20262.1"/>
    </source>
</evidence>
<dbReference type="Proteomes" id="UP000499080">
    <property type="component" value="Unassembled WGS sequence"/>
</dbReference>
<evidence type="ECO:0000313" key="2">
    <source>
        <dbReference type="Proteomes" id="UP000499080"/>
    </source>
</evidence>
<proteinExistence type="predicted"/>
<comment type="caution">
    <text evidence="1">The sequence shown here is derived from an EMBL/GenBank/DDBJ whole genome shotgun (WGS) entry which is preliminary data.</text>
</comment>
<keyword evidence="2" id="KW-1185">Reference proteome</keyword>
<gene>
    <name evidence="1" type="ORF">AVEN_209989_1</name>
</gene>
<sequence length="87" mass="9628">MARTTPELAAPLQTSAPHQRETLRLIIMLDLTCSRSAYVADLQCNRISNLEPSGSEAEASPIGHRSLASPLKGEWTRLCCILIFEYI</sequence>
<dbReference type="EMBL" id="BGPR01006590">
    <property type="protein sequence ID" value="GBN20262.1"/>
    <property type="molecule type" value="Genomic_DNA"/>
</dbReference>
<organism evidence="1 2">
    <name type="scientific">Araneus ventricosus</name>
    <name type="common">Orbweaver spider</name>
    <name type="synonym">Epeira ventricosa</name>
    <dbReference type="NCBI Taxonomy" id="182803"/>
    <lineage>
        <taxon>Eukaryota</taxon>
        <taxon>Metazoa</taxon>
        <taxon>Ecdysozoa</taxon>
        <taxon>Arthropoda</taxon>
        <taxon>Chelicerata</taxon>
        <taxon>Arachnida</taxon>
        <taxon>Araneae</taxon>
        <taxon>Araneomorphae</taxon>
        <taxon>Entelegynae</taxon>
        <taxon>Araneoidea</taxon>
        <taxon>Araneidae</taxon>
        <taxon>Araneus</taxon>
    </lineage>
</organism>
<dbReference type="AlphaFoldDB" id="A0A4Y2M0K3"/>
<protein>
    <submittedName>
        <fullName evidence="1">Uncharacterized protein</fullName>
    </submittedName>
</protein>
<reference evidence="1 2" key="1">
    <citation type="journal article" date="2019" name="Sci. Rep.">
        <title>Orb-weaving spider Araneus ventricosus genome elucidates the spidroin gene catalogue.</title>
        <authorList>
            <person name="Kono N."/>
            <person name="Nakamura H."/>
            <person name="Ohtoshi R."/>
            <person name="Moran D.A.P."/>
            <person name="Shinohara A."/>
            <person name="Yoshida Y."/>
            <person name="Fujiwara M."/>
            <person name="Mori M."/>
            <person name="Tomita M."/>
            <person name="Arakawa K."/>
        </authorList>
    </citation>
    <scope>NUCLEOTIDE SEQUENCE [LARGE SCALE GENOMIC DNA]</scope>
</reference>
<name>A0A4Y2M0K3_ARAVE</name>